<evidence type="ECO:0000313" key="4">
    <source>
        <dbReference type="EMBL" id="OJJ07751.1"/>
    </source>
</evidence>
<gene>
    <name evidence="4" type="ORF">ASPVEDRAFT_57028</name>
</gene>
<protein>
    <recommendedName>
        <fullName evidence="3">Ketoreductase domain-containing protein</fullName>
    </recommendedName>
</protein>
<evidence type="ECO:0000259" key="3">
    <source>
        <dbReference type="SMART" id="SM00822"/>
    </source>
</evidence>
<dbReference type="InterPro" id="IPR002347">
    <property type="entry name" value="SDR_fam"/>
</dbReference>
<dbReference type="VEuPathDB" id="FungiDB:ASPVEDRAFT_57028"/>
<dbReference type="GO" id="GO:0016616">
    <property type="term" value="F:oxidoreductase activity, acting on the CH-OH group of donors, NAD or NADP as acceptor"/>
    <property type="evidence" value="ECO:0007669"/>
    <property type="project" value="TreeGrafter"/>
</dbReference>
<organism evidence="4 5">
    <name type="scientific">Aspergillus versicolor CBS 583.65</name>
    <dbReference type="NCBI Taxonomy" id="1036611"/>
    <lineage>
        <taxon>Eukaryota</taxon>
        <taxon>Fungi</taxon>
        <taxon>Dikarya</taxon>
        <taxon>Ascomycota</taxon>
        <taxon>Pezizomycotina</taxon>
        <taxon>Eurotiomycetes</taxon>
        <taxon>Eurotiomycetidae</taxon>
        <taxon>Eurotiales</taxon>
        <taxon>Aspergillaceae</taxon>
        <taxon>Aspergillus</taxon>
        <taxon>Aspergillus subgen. Nidulantes</taxon>
    </lineage>
</organism>
<dbReference type="Gene3D" id="3.40.50.720">
    <property type="entry name" value="NAD(P)-binding Rossmann-like Domain"/>
    <property type="match status" value="1"/>
</dbReference>
<dbReference type="Proteomes" id="UP000184073">
    <property type="component" value="Unassembled WGS sequence"/>
</dbReference>
<sequence length="247" mass="25877">MSFNGKVIALTGCGSGIGLAAAKHLAARGAFLSISDIREGPLVEAAEAIRKIGSEPMATVLDIAEESQVNLWIQETVKKFGRLDGAANIAAIHQTFTLVKDIPTEDWNEVIRVNLTGTMNLLRAQLQVMKSGSSIVNFSSVGGTRGVPNSGSYCASKWGVIGLSKSAAIEAGRDGVRVNVVLPGLIDTPQLASVSNDELAKADISPDKMVPLGRVGKPEEVASLISFLLSDDSSYVTGSTYNIDGGF</sequence>
<dbReference type="GO" id="GO:0044550">
    <property type="term" value="P:secondary metabolite biosynthetic process"/>
    <property type="evidence" value="ECO:0007669"/>
    <property type="project" value="UniProtKB-ARBA"/>
</dbReference>
<dbReference type="RefSeq" id="XP_040673513.1">
    <property type="nucleotide sequence ID" value="XM_040815285.1"/>
</dbReference>
<accession>A0A1L9Q1Z6</accession>
<dbReference type="PANTHER" id="PTHR42760:SF45">
    <property type="entry name" value="SHORT CHAIN DEHYDROGENASE_REDUCTASE FAMILY PROTEIN, PUTATIVE (AFU_ORTHOLOGUE AFUA_3G09150)-RELATED"/>
    <property type="match status" value="1"/>
</dbReference>
<dbReference type="AlphaFoldDB" id="A0A1L9Q1Z6"/>
<dbReference type="SUPFAM" id="SSF51735">
    <property type="entry name" value="NAD(P)-binding Rossmann-fold domains"/>
    <property type="match status" value="1"/>
</dbReference>
<evidence type="ECO:0000256" key="2">
    <source>
        <dbReference type="ARBA" id="ARBA00022857"/>
    </source>
</evidence>
<dbReference type="SMART" id="SM00822">
    <property type="entry name" value="PKS_KR"/>
    <property type="match status" value="1"/>
</dbReference>
<dbReference type="GO" id="GO:0006633">
    <property type="term" value="P:fatty acid biosynthetic process"/>
    <property type="evidence" value="ECO:0007669"/>
    <property type="project" value="TreeGrafter"/>
</dbReference>
<dbReference type="FunFam" id="3.40.50.720:FF:000084">
    <property type="entry name" value="Short-chain dehydrogenase reductase"/>
    <property type="match status" value="1"/>
</dbReference>
<dbReference type="InterPro" id="IPR057326">
    <property type="entry name" value="KR_dom"/>
</dbReference>
<dbReference type="OrthoDB" id="1669814at2759"/>
<dbReference type="CDD" id="cd05233">
    <property type="entry name" value="SDR_c"/>
    <property type="match status" value="1"/>
</dbReference>
<dbReference type="Pfam" id="PF13561">
    <property type="entry name" value="adh_short_C2"/>
    <property type="match status" value="1"/>
</dbReference>
<evidence type="ECO:0000313" key="5">
    <source>
        <dbReference type="Proteomes" id="UP000184073"/>
    </source>
</evidence>
<dbReference type="STRING" id="1036611.A0A1L9Q1Z6"/>
<dbReference type="PANTHER" id="PTHR42760">
    <property type="entry name" value="SHORT-CHAIN DEHYDROGENASES/REDUCTASES FAMILY MEMBER"/>
    <property type="match status" value="1"/>
</dbReference>
<dbReference type="InterPro" id="IPR020904">
    <property type="entry name" value="Sc_DH/Rdtase_CS"/>
</dbReference>
<comment type="similarity">
    <text evidence="1">Belongs to the short-chain dehydrogenases/reductases (SDR) family.</text>
</comment>
<name>A0A1L9Q1Z6_ASPVE</name>
<dbReference type="InterPro" id="IPR036291">
    <property type="entry name" value="NAD(P)-bd_dom_sf"/>
</dbReference>
<dbReference type="PROSITE" id="PS00061">
    <property type="entry name" value="ADH_SHORT"/>
    <property type="match status" value="1"/>
</dbReference>
<dbReference type="GO" id="GO:0048038">
    <property type="term" value="F:quinone binding"/>
    <property type="evidence" value="ECO:0007669"/>
    <property type="project" value="TreeGrafter"/>
</dbReference>
<dbReference type="PRINTS" id="PR00080">
    <property type="entry name" value="SDRFAMILY"/>
</dbReference>
<reference evidence="5" key="1">
    <citation type="journal article" date="2017" name="Genome Biol.">
        <title>Comparative genomics reveals high biological diversity and specific adaptations in the industrially and medically important fungal genus Aspergillus.</title>
        <authorList>
            <person name="de Vries R.P."/>
            <person name="Riley R."/>
            <person name="Wiebenga A."/>
            <person name="Aguilar-Osorio G."/>
            <person name="Amillis S."/>
            <person name="Uchima C.A."/>
            <person name="Anderluh G."/>
            <person name="Asadollahi M."/>
            <person name="Askin M."/>
            <person name="Barry K."/>
            <person name="Battaglia E."/>
            <person name="Bayram O."/>
            <person name="Benocci T."/>
            <person name="Braus-Stromeyer S.A."/>
            <person name="Caldana C."/>
            <person name="Canovas D."/>
            <person name="Cerqueira G.C."/>
            <person name="Chen F."/>
            <person name="Chen W."/>
            <person name="Choi C."/>
            <person name="Clum A."/>
            <person name="Dos Santos R.A."/>
            <person name="Damasio A.R."/>
            <person name="Diallinas G."/>
            <person name="Emri T."/>
            <person name="Fekete E."/>
            <person name="Flipphi M."/>
            <person name="Freyberg S."/>
            <person name="Gallo A."/>
            <person name="Gournas C."/>
            <person name="Habgood R."/>
            <person name="Hainaut M."/>
            <person name="Harispe M.L."/>
            <person name="Henrissat B."/>
            <person name="Hilden K.S."/>
            <person name="Hope R."/>
            <person name="Hossain A."/>
            <person name="Karabika E."/>
            <person name="Karaffa L."/>
            <person name="Karanyi Z."/>
            <person name="Krasevec N."/>
            <person name="Kuo A."/>
            <person name="Kusch H."/>
            <person name="LaButti K."/>
            <person name="Lagendijk E.L."/>
            <person name="Lapidus A."/>
            <person name="Levasseur A."/>
            <person name="Lindquist E."/>
            <person name="Lipzen A."/>
            <person name="Logrieco A.F."/>
            <person name="MacCabe A."/>
            <person name="Maekelae M.R."/>
            <person name="Malavazi I."/>
            <person name="Melin P."/>
            <person name="Meyer V."/>
            <person name="Mielnichuk N."/>
            <person name="Miskei M."/>
            <person name="Molnar A.P."/>
            <person name="Mule G."/>
            <person name="Ngan C.Y."/>
            <person name="Orejas M."/>
            <person name="Orosz E."/>
            <person name="Ouedraogo J.P."/>
            <person name="Overkamp K.M."/>
            <person name="Park H.-S."/>
            <person name="Perrone G."/>
            <person name="Piumi F."/>
            <person name="Punt P.J."/>
            <person name="Ram A.F."/>
            <person name="Ramon A."/>
            <person name="Rauscher S."/>
            <person name="Record E."/>
            <person name="Riano-Pachon D.M."/>
            <person name="Robert V."/>
            <person name="Roehrig J."/>
            <person name="Ruller R."/>
            <person name="Salamov A."/>
            <person name="Salih N.S."/>
            <person name="Samson R.A."/>
            <person name="Sandor E."/>
            <person name="Sanguinetti M."/>
            <person name="Schuetze T."/>
            <person name="Sepcic K."/>
            <person name="Shelest E."/>
            <person name="Sherlock G."/>
            <person name="Sophianopoulou V."/>
            <person name="Squina F.M."/>
            <person name="Sun H."/>
            <person name="Susca A."/>
            <person name="Todd R.B."/>
            <person name="Tsang A."/>
            <person name="Unkles S.E."/>
            <person name="van de Wiele N."/>
            <person name="van Rossen-Uffink D."/>
            <person name="Oliveira J.V."/>
            <person name="Vesth T.C."/>
            <person name="Visser J."/>
            <person name="Yu J.-H."/>
            <person name="Zhou M."/>
            <person name="Andersen M.R."/>
            <person name="Archer D.B."/>
            <person name="Baker S.E."/>
            <person name="Benoit I."/>
            <person name="Brakhage A.A."/>
            <person name="Braus G.H."/>
            <person name="Fischer R."/>
            <person name="Frisvad J.C."/>
            <person name="Goldman G.H."/>
            <person name="Houbraken J."/>
            <person name="Oakley B."/>
            <person name="Pocsi I."/>
            <person name="Scazzocchio C."/>
            <person name="Seiboth B."/>
            <person name="vanKuyk P.A."/>
            <person name="Wortman J."/>
            <person name="Dyer P.S."/>
            <person name="Grigoriev I.V."/>
        </authorList>
    </citation>
    <scope>NUCLEOTIDE SEQUENCE [LARGE SCALE GENOMIC DNA]</scope>
    <source>
        <strain evidence="5">CBS 583.65</strain>
    </source>
</reference>
<dbReference type="GeneID" id="63730796"/>
<feature type="domain" description="Ketoreductase" evidence="3">
    <location>
        <begin position="6"/>
        <end position="189"/>
    </location>
</feature>
<evidence type="ECO:0000256" key="1">
    <source>
        <dbReference type="ARBA" id="ARBA00006484"/>
    </source>
</evidence>
<keyword evidence="2" id="KW-0521">NADP</keyword>
<keyword evidence="5" id="KW-1185">Reference proteome</keyword>
<dbReference type="PRINTS" id="PR00081">
    <property type="entry name" value="GDHRDH"/>
</dbReference>
<proteinExistence type="inferred from homology"/>
<dbReference type="EMBL" id="KV878138">
    <property type="protein sequence ID" value="OJJ07751.1"/>
    <property type="molecule type" value="Genomic_DNA"/>
</dbReference>